<feature type="region of interest" description="Disordered" evidence="1">
    <location>
        <begin position="1"/>
        <end position="38"/>
    </location>
</feature>
<evidence type="ECO:0000256" key="1">
    <source>
        <dbReference type="SAM" id="MobiDB-lite"/>
    </source>
</evidence>
<name>A0A7W7MLE9_9ACTN</name>
<sequence>MPGAEEQEHQQAGEHDRDRPAERPGWPDTIWLERRPAR</sequence>
<comment type="caution">
    <text evidence="2">The sequence shown here is derived from an EMBL/GenBank/DDBJ whole genome shotgun (WGS) entry which is preliminary data.</text>
</comment>
<protein>
    <submittedName>
        <fullName evidence="2">Uncharacterized protein</fullName>
    </submittedName>
</protein>
<proteinExistence type="predicted"/>
<evidence type="ECO:0000313" key="3">
    <source>
        <dbReference type="Proteomes" id="UP000590511"/>
    </source>
</evidence>
<dbReference type="Proteomes" id="UP000590511">
    <property type="component" value="Unassembled WGS sequence"/>
</dbReference>
<dbReference type="EMBL" id="JACHNC010000001">
    <property type="protein sequence ID" value="MBB4754787.1"/>
    <property type="molecule type" value="Genomic_DNA"/>
</dbReference>
<organism evidence="2 3">
    <name type="scientific">Actinoplanes lobatus</name>
    <dbReference type="NCBI Taxonomy" id="113568"/>
    <lineage>
        <taxon>Bacteria</taxon>
        <taxon>Bacillati</taxon>
        <taxon>Actinomycetota</taxon>
        <taxon>Actinomycetes</taxon>
        <taxon>Micromonosporales</taxon>
        <taxon>Micromonosporaceae</taxon>
        <taxon>Actinoplanes</taxon>
    </lineage>
</organism>
<feature type="compositionally biased region" description="Basic and acidic residues" evidence="1">
    <location>
        <begin position="1"/>
        <end position="22"/>
    </location>
</feature>
<dbReference type="AlphaFoldDB" id="A0A7W7MLE9"/>
<gene>
    <name evidence="2" type="ORF">BJ964_008948</name>
</gene>
<reference evidence="2 3" key="1">
    <citation type="submission" date="2020-08" db="EMBL/GenBank/DDBJ databases">
        <title>Sequencing the genomes of 1000 actinobacteria strains.</title>
        <authorList>
            <person name="Klenk H.-P."/>
        </authorList>
    </citation>
    <scope>NUCLEOTIDE SEQUENCE [LARGE SCALE GENOMIC DNA]</scope>
    <source>
        <strain evidence="2 3">DSM 43150</strain>
    </source>
</reference>
<accession>A0A7W7MLE9</accession>
<evidence type="ECO:0000313" key="2">
    <source>
        <dbReference type="EMBL" id="MBB4754787.1"/>
    </source>
</evidence>